<sequence length="470" mass="51121">MSDNGPQEGASYKLPSHPSLLSNDPLGLHDADNPSFWDIITISVQRISSAPCILQLPDLIANLVYSLFGDGRIELGFLKSWLADFESSVGRTQADSIICNILASSLSLPVLFPSHEITHLGPHNPSVELSLAQIRALLAPQILCTTRPPRGNNWGCTLRSWYSDPQPMERAVRGYLEIAFRFFVGLDEEEPAKKTAYRYVCSPPIQGDSNTSHWRDCSAPLFQNLKIELVTADTVPFPHPEIHCMLVSSHKEPGFGPSCTQEEIVTAACPQLLPMGALLVQPPIPDHAVLIAGDVYPVSTWFGQGRAARLQSFRATSASLPYVFLFLDALELDDFERTPTSCLPDLIPGNLIRELEKVYIGFSALSKLGVNHIVSPLWGSGAFGGDPLVKSLILSMAAARAGVVITLMIDEKRQISDGADSSPKLVGEVLSEMKAALGASRVGDAWVALNSGSPCFCDPFELYSLLLERN</sequence>
<comment type="caution">
    <text evidence="2">The sequence shown here is derived from an EMBL/GenBank/DDBJ whole genome shotgun (WGS) entry which is preliminary data.</text>
</comment>
<organism evidence="2 3">
    <name type="scientific">Leucocoprinus leucothites</name>
    <dbReference type="NCBI Taxonomy" id="201217"/>
    <lineage>
        <taxon>Eukaryota</taxon>
        <taxon>Fungi</taxon>
        <taxon>Dikarya</taxon>
        <taxon>Basidiomycota</taxon>
        <taxon>Agaricomycotina</taxon>
        <taxon>Agaricomycetes</taxon>
        <taxon>Agaricomycetidae</taxon>
        <taxon>Agaricales</taxon>
        <taxon>Agaricineae</taxon>
        <taxon>Agaricaceae</taxon>
        <taxon>Leucocoprinus</taxon>
    </lineage>
</organism>
<gene>
    <name evidence="2" type="ORF">D9756_004193</name>
</gene>
<dbReference type="PANTHER" id="PTHR12837:SF0">
    <property type="entry name" value="POLY(ADP-RIBOSE) GLYCOHYDROLASE"/>
    <property type="match status" value="1"/>
</dbReference>
<dbReference type="AlphaFoldDB" id="A0A8H5DBH7"/>
<dbReference type="PANTHER" id="PTHR12837">
    <property type="entry name" value="POLY ADP-RIBOSE GLYCOHYDROLASE"/>
    <property type="match status" value="1"/>
</dbReference>
<dbReference type="Proteomes" id="UP000559027">
    <property type="component" value="Unassembled WGS sequence"/>
</dbReference>
<evidence type="ECO:0000313" key="3">
    <source>
        <dbReference type="Proteomes" id="UP000559027"/>
    </source>
</evidence>
<dbReference type="GO" id="GO:0005634">
    <property type="term" value="C:nucleus"/>
    <property type="evidence" value="ECO:0007669"/>
    <property type="project" value="TreeGrafter"/>
</dbReference>
<dbReference type="GO" id="GO:0004649">
    <property type="term" value="F:poly(ADP-ribose) glycohydrolase activity"/>
    <property type="evidence" value="ECO:0007669"/>
    <property type="project" value="InterPro"/>
</dbReference>
<protein>
    <recommendedName>
        <fullName evidence="1">PARG catalytic Macro domain-containing protein</fullName>
    </recommendedName>
</protein>
<dbReference type="GO" id="GO:0005975">
    <property type="term" value="P:carbohydrate metabolic process"/>
    <property type="evidence" value="ECO:0007669"/>
    <property type="project" value="InterPro"/>
</dbReference>
<dbReference type="GO" id="GO:0005737">
    <property type="term" value="C:cytoplasm"/>
    <property type="evidence" value="ECO:0007669"/>
    <property type="project" value="TreeGrafter"/>
</dbReference>
<dbReference type="GO" id="GO:0006282">
    <property type="term" value="P:regulation of DNA repair"/>
    <property type="evidence" value="ECO:0007669"/>
    <property type="project" value="InterPro"/>
</dbReference>
<dbReference type="EMBL" id="JAACJO010000007">
    <property type="protein sequence ID" value="KAF5356288.1"/>
    <property type="molecule type" value="Genomic_DNA"/>
</dbReference>
<evidence type="ECO:0000313" key="2">
    <source>
        <dbReference type="EMBL" id="KAF5356288.1"/>
    </source>
</evidence>
<reference evidence="2 3" key="1">
    <citation type="journal article" date="2020" name="ISME J.">
        <title>Uncovering the hidden diversity of litter-decomposition mechanisms in mushroom-forming fungi.</title>
        <authorList>
            <person name="Floudas D."/>
            <person name="Bentzer J."/>
            <person name="Ahren D."/>
            <person name="Johansson T."/>
            <person name="Persson P."/>
            <person name="Tunlid A."/>
        </authorList>
    </citation>
    <scope>NUCLEOTIDE SEQUENCE [LARGE SCALE GENOMIC DNA]</scope>
    <source>
        <strain evidence="2 3">CBS 146.42</strain>
    </source>
</reference>
<dbReference type="OrthoDB" id="1937899at2759"/>
<dbReference type="InterPro" id="IPR046372">
    <property type="entry name" value="PARG_cat_C"/>
</dbReference>
<dbReference type="GO" id="GO:1990966">
    <property type="term" value="P:ATP generation from poly-ADP-D-ribose"/>
    <property type="evidence" value="ECO:0007669"/>
    <property type="project" value="TreeGrafter"/>
</dbReference>
<accession>A0A8H5DBH7</accession>
<dbReference type="InterPro" id="IPR007724">
    <property type="entry name" value="Poly_GlycHdrlase"/>
</dbReference>
<dbReference type="Pfam" id="PF05028">
    <property type="entry name" value="PARG_cat_C"/>
    <property type="match status" value="1"/>
</dbReference>
<evidence type="ECO:0000259" key="1">
    <source>
        <dbReference type="Pfam" id="PF05028"/>
    </source>
</evidence>
<keyword evidence="3" id="KW-1185">Reference proteome</keyword>
<name>A0A8H5DBH7_9AGAR</name>
<dbReference type="GO" id="GO:0009225">
    <property type="term" value="P:nucleotide-sugar metabolic process"/>
    <property type="evidence" value="ECO:0007669"/>
    <property type="project" value="TreeGrafter"/>
</dbReference>
<proteinExistence type="predicted"/>
<feature type="domain" description="PARG catalytic Macro" evidence="1">
    <location>
        <begin position="258"/>
        <end position="409"/>
    </location>
</feature>